<proteinExistence type="predicted"/>
<dbReference type="GO" id="GO:0016020">
    <property type="term" value="C:membrane"/>
    <property type="evidence" value="ECO:0007669"/>
    <property type="project" value="InterPro"/>
</dbReference>
<organism evidence="9 10">
    <name type="scientific">Enterocloster bolteae</name>
    <dbReference type="NCBI Taxonomy" id="208479"/>
    <lineage>
        <taxon>Bacteria</taxon>
        <taxon>Bacillati</taxon>
        <taxon>Bacillota</taxon>
        <taxon>Clostridia</taxon>
        <taxon>Lachnospirales</taxon>
        <taxon>Lachnospiraceae</taxon>
        <taxon>Enterocloster</taxon>
    </lineage>
</organism>
<evidence type="ECO:0000256" key="3">
    <source>
        <dbReference type="ARBA" id="ARBA00022692"/>
    </source>
</evidence>
<evidence type="ECO:0000313" key="9">
    <source>
        <dbReference type="EMBL" id="RHC55574.1"/>
    </source>
</evidence>
<evidence type="ECO:0000256" key="5">
    <source>
        <dbReference type="ARBA" id="ARBA00023136"/>
    </source>
</evidence>
<reference evidence="10 11" key="1">
    <citation type="submission" date="2018-08" db="EMBL/GenBank/DDBJ databases">
        <title>A genome reference for cultivated species of the human gut microbiota.</title>
        <authorList>
            <person name="Zou Y."/>
            <person name="Xue W."/>
            <person name="Luo G."/>
        </authorList>
    </citation>
    <scope>NUCLEOTIDE SEQUENCE [LARGE SCALE GENOMIC DNA]</scope>
    <source>
        <strain evidence="8 11">AF14-18</strain>
        <strain evidence="9 10">AM35-14</strain>
    </source>
</reference>
<accession>A0A414AV85</accession>
<dbReference type="GO" id="GO:0044781">
    <property type="term" value="P:bacterial-type flagellum organization"/>
    <property type="evidence" value="ECO:0007669"/>
    <property type="project" value="InterPro"/>
</dbReference>
<dbReference type="EMBL" id="QSHZ01000013">
    <property type="protein sequence ID" value="RHC55574.1"/>
    <property type="molecule type" value="Genomic_DNA"/>
</dbReference>
<gene>
    <name evidence="9" type="ORF">DW839_13755</name>
    <name evidence="8" type="ORF">DWW02_00890</name>
</gene>
<evidence type="ECO:0000256" key="1">
    <source>
        <dbReference type="ARBA" id="ARBA00004236"/>
    </source>
</evidence>
<evidence type="ECO:0000313" key="10">
    <source>
        <dbReference type="Proteomes" id="UP000283975"/>
    </source>
</evidence>
<keyword evidence="2" id="KW-1003">Cell membrane</keyword>
<keyword evidence="9" id="KW-0969">Cilium</keyword>
<dbReference type="EMBL" id="QRZM01000001">
    <property type="protein sequence ID" value="RGV78328.1"/>
    <property type="molecule type" value="Genomic_DNA"/>
</dbReference>
<evidence type="ECO:0000313" key="8">
    <source>
        <dbReference type="EMBL" id="RGV78328.1"/>
    </source>
</evidence>
<evidence type="ECO:0000256" key="4">
    <source>
        <dbReference type="ARBA" id="ARBA00022989"/>
    </source>
</evidence>
<keyword evidence="9" id="KW-0966">Cell projection</keyword>
<keyword evidence="5 7" id="KW-0472">Membrane</keyword>
<protein>
    <submittedName>
        <fullName evidence="9">Flagellar protein FliO</fullName>
    </submittedName>
</protein>
<keyword evidence="9" id="KW-0282">Flagellum</keyword>
<dbReference type="Proteomes" id="UP000284543">
    <property type="component" value="Unassembled WGS sequence"/>
</dbReference>
<evidence type="ECO:0000256" key="6">
    <source>
        <dbReference type="SAM" id="MobiDB-lite"/>
    </source>
</evidence>
<feature type="region of interest" description="Disordered" evidence="6">
    <location>
        <begin position="103"/>
        <end position="125"/>
    </location>
</feature>
<keyword evidence="4 7" id="KW-1133">Transmembrane helix</keyword>
<name>A0A414AV85_9FIRM</name>
<comment type="caution">
    <text evidence="9">The sequence shown here is derived from an EMBL/GenBank/DDBJ whole genome shotgun (WGS) entry which is preliminary data.</text>
</comment>
<feature type="transmembrane region" description="Helical" evidence="7">
    <location>
        <begin position="6"/>
        <end position="24"/>
    </location>
</feature>
<dbReference type="AlphaFoldDB" id="A0A414AV85"/>
<keyword evidence="3 7" id="KW-0812">Transmembrane</keyword>
<sequence>MAFLKILFYLIVLIAVLMLAYYTTRMLGRGMGRTRGTGGMEILDQMALGRDSYLLVVKVQERIFLIGVSPGRISKVEELESYDKKGETEGAPDFVSLLSSHMKEHFQEKGQRNRQDKKAGEKNHE</sequence>
<evidence type="ECO:0000256" key="7">
    <source>
        <dbReference type="SAM" id="Phobius"/>
    </source>
</evidence>
<evidence type="ECO:0000313" key="11">
    <source>
        <dbReference type="Proteomes" id="UP000284543"/>
    </source>
</evidence>
<dbReference type="Proteomes" id="UP000283975">
    <property type="component" value="Unassembled WGS sequence"/>
</dbReference>
<evidence type="ECO:0000256" key="2">
    <source>
        <dbReference type="ARBA" id="ARBA00022475"/>
    </source>
</evidence>
<dbReference type="Pfam" id="PF04347">
    <property type="entry name" value="FliO"/>
    <property type="match status" value="1"/>
</dbReference>
<dbReference type="RefSeq" id="WP_002570435.1">
    <property type="nucleotide sequence ID" value="NZ_CAUHGS010000017.1"/>
</dbReference>
<comment type="subcellular location">
    <subcellularLocation>
        <location evidence="1">Cell membrane</location>
    </subcellularLocation>
</comment>
<dbReference type="InterPro" id="IPR022781">
    <property type="entry name" value="Flagellar_biosynth_FliO"/>
</dbReference>